<feature type="transmembrane region" description="Helical" evidence="6">
    <location>
        <begin position="617"/>
        <end position="641"/>
    </location>
</feature>
<evidence type="ECO:0000313" key="8">
    <source>
        <dbReference type="EMBL" id="TJW09660.1"/>
    </source>
</evidence>
<protein>
    <submittedName>
        <fullName evidence="8">RND family transporter</fullName>
    </submittedName>
</protein>
<dbReference type="InterPro" id="IPR050545">
    <property type="entry name" value="Mycobact_MmpL"/>
</dbReference>
<feature type="transmembrane region" description="Helical" evidence="6">
    <location>
        <begin position="272"/>
        <end position="292"/>
    </location>
</feature>
<keyword evidence="4 6" id="KW-1133">Transmembrane helix</keyword>
<organism evidence="8 9">
    <name type="scientific">Parvibacter caecicola</name>
    <dbReference type="NCBI Taxonomy" id="747645"/>
    <lineage>
        <taxon>Bacteria</taxon>
        <taxon>Bacillati</taxon>
        <taxon>Actinomycetota</taxon>
        <taxon>Coriobacteriia</taxon>
        <taxon>Coriobacteriales</taxon>
        <taxon>Coriobacteriaceae</taxon>
        <taxon>Parvibacter</taxon>
    </lineage>
</organism>
<dbReference type="Gene3D" id="1.20.1640.10">
    <property type="entry name" value="Multidrug efflux transporter AcrB transmembrane domain"/>
    <property type="match status" value="2"/>
</dbReference>
<dbReference type="PROSITE" id="PS50156">
    <property type="entry name" value="SSD"/>
    <property type="match status" value="2"/>
</dbReference>
<feature type="transmembrane region" description="Helical" evidence="6">
    <location>
        <begin position="174"/>
        <end position="193"/>
    </location>
</feature>
<evidence type="ECO:0000256" key="2">
    <source>
        <dbReference type="ARBA" id="ARBA00022475"/>
    </source>
</evidence>
<keyword evidence="9" id="KW-1185">Reference proteome</keyword>
<dbReference type="OrthoDB" id="2365435at2"/>
<comment type="caution">
    <text evidence="8">The sequence shown here is derived from an EMBL/GenBank/DDBJ whole genome shotgun (WGS) entry which is preliminary data.</text>
</comment>
<keyword evidence="3 6" id="KW-0812">Transmembrane</keyword>
<dbReference type="PROSITE" id="PS51257">
    <property type="entry name" value="PROKAR_LIPOPROTEIN"/>
    <property type="match status" value="1"/>
</dbReference>
<dbReference type="EMBL" id="SSTM01000008">
    <property type="protein sequence ID" value="TJW09660.1"/>
    <property type="molecule type" value="Genomic_DNA"/>
</dbReference>
<evidence type="ECO:0000313" key="9">
    <source>
        <dbReference type="Proteomes" id="UP000309454"/>
    </source>
</evidence>
<feature type="domain" description="SSD" evidence="7">
    <location>
        <begin position="523"/>
        <end position="669"/>
    </location>
</feature>
<evidence type="ECO:0000256" key="1">
    <source>
        <dbReference type="ARBA" id="ARBA00004651"/>
    </source>
</evidence>
<feature type="transmembrane region" description="Helical" evidence="6">
    <location>
        <begin position="304"/>
        <end position="326"/>
    </location>
</feature>
<keyword evidence="5 6" id="KW-0472">Membrane</keyword>
<dbReference type="PANTHER" id="PTHR33406:SF13">
    <property type="entry name" value="MEMBRANE PROTEIN YDFJ"/>
    <property type="match status" value="1"/>
</dbReference>
<evidence type="ECO:0000256" key="5">
    <source>
        <dbReference type="ARBA" id="ARBA00023136"/>
    </source>
</evidence>
<dbReference type="AlphaFoldDB" id="A0A4T9T5X1"/>
<feature type="transmembrane region" description="Helical" evidence="6">
    <location>
        <begin position="355"/>
        <end position="378"/>
    </location>
</feature>
<keyword evidence="2" id="KW-1003">Cell membrane</keyword>
<dbReference type="InterPro" id="IPR000731">
    <property type="entry name" value="SSD"/>
</dbReference>
<proteinExistence type="predicted"/>
<feature type="transmembrane region" description="Helical" evidence="6">
    <location>
        <begin position="647"/>
        <end position="670"/>
    </location>
</feature>
<feature type="transmembrane region" description="Helical" evidence="6">
    <location>
        <begin position="518"/>
        <end position="536"/>
    </location>
</feature>
<reference evidence="8 9" key="1">
    <citation type="submission" date="2019-04" db="EMBL/GenBank/DDBJ databases">
        <title>Microbes associate with the intestines of laboratory mice.</title>
        <authorList>
            <person name="Navarre W."/>
            <person name="Wong E."/>
            <person name="Huang K.C."/>
            <person name="Tropini C."/>
            <person name="Ng K."/>
            <person name="Yu B."/>
        </authorList>
    </citation>
    <scope>NUCLEOTIDE SEQUENCE [LARGE SCALE GENOMIC DNA]</scope>
    <source>
        <strain evidence="8 9">NM48_B13</strain>
    </source>
</reference>
<evidence type="ECO:0000256" key="4">
    <source>
        <dbReference type="ARBA" id="ARBA00022989"/>
    </source>
</evidence>
<dbReference type="PANTHER" id="PTHR33406">
    <property type="entry name" value="MEMBRANE PROTEIN MJ1562-RELATED"/>
    <property type="match status" value="1"/>
</dbReference>
<comment type="subcellular location">
    <subcellularLocation>
        <location evidence="1">Cell membrane</location>
        <topology evidence="1">Multi-pass membrane protein</topology>
    </subcellularLocation>
</comment>
<feature type="transmembrane region" description="Helical" evidence="6">
    <location>
        <begin position="232"/>
        <end position="251"/>
    </location>
</feature>
<feature type="domain" description="SSD" evidence="7">
    <location>
        <begin position="202"/>
        <end position="325"/>
    </location>
</feature>
<dbReference type="Pfam" id="PF03176">
    <property type="entry name" value="MMPL"/>
    <property type="match status" value="2"/>
</dbReference>
<evidence type="ECO:0000256" key="3">
    <source>
        <dbReference type="ARBA" id="ARBA00022692"/>
    </source>
</evidence>
<feature type="transmembrane region" description="Helical" evidence="6">
    <location>
        <begin position="200"/>
        <end position="220"/>
    </location>
</feature>
<dbReference type="Proteomes" id="UP000309454">
    <property type="component" value="Unassembled WGS sequence"/>
</dbReference>
<evidence type="ECO:0000256" key="6">
    <source>
        <dbReference type="SAM" id="Phobius"/>
    </source>
</evidence>
<accession>A0A4T9T5X1</accession>
<sequence>MEKVYRGILAHRRLVVVLFVAVALACARLVPLVKVNYDMVDYLPPEAQSTTAVQLMEEEFPQSIPNANVMVRNVDVARALVLKQQIAAVPGVEDVMWLDDVADVAVPLEAQDPVLVESYYKNGNALFQVTVTEGEEADAIAALRNLVDAEGAGNAVSGEAMDTGQMQMSMIEQVMMACAILVPVIVLLLVLSTSSWIEPVLFLGAIGVSILINMGTNFFLGGVSFVTNSVSPILQLAVSLDYAIFLLHAFAAERKTAATLEDAMARAMKASASTIAASAVTTLFGFGALAFMQFQIGADLGLNLVKGIVLSFFTVMVFLPALTLCLTRAIDRTTHRPLLPSFKNVGRPLAKVRPVALALVAVLVVPAFLAQSSVVFTYQNSLPDPNLRPGADTLAVQEEFGRQNAMVVLVPRGNVAAEAALSDDLAALDNITGVMGYAATVGAEIPPEFLDAAITEQFYSPHYARIIAYLDADYESDEAFAAVEAVEQAAGRYYDEFYTAGQSANLYDMRAIVSVDNVVVAVVAVVAIFLVVALTFRSVGLPLVLLLAIESGIWVNLAIPYFTGTTVNFIGYLVVNTVQLGATIDYGILLTTHYLAHRRLQPARQAVFAALGETFPSLLVSAGILASAGFALALSSAIAAVSSLGLLLGRGALISLVMVTCFLPALLVYGDGFIRRTTWRAGFFTGKGGGTGAEGGCGNGGDGSAGHFTSNNGGAAALAAESGEGR</sequence>
<dbReference type="SUPFAM" id="SSF82866">
    <property type="entry name" value="Multidrug efflux transporter AcrB transmembrane domain"/>
    <property type="match status" value="2"/>
</dbReference>
<name>A0A4T9T5X1_9ACTN</name>
<feature type="transmembrane region" description="Helical" evidence="6">
    <location>
        <begin position="569"/>
        <end position="596"/>
    </location>
</feature>
<feature type="transmembrane region" description="Helical" evidence="6">
    <location>
        <begin position="543"/>
        <end position="563"/>
    </location>
</feature>
<gene>
    <name evidence="8" type="ORF">E5982_09020</name>
</gene>
<dbReference type="RefSeq" id="WP_136846173.1">
    <property type="nucleotide sequence ID" value="NZ_SSTM01000008.1"/>
</dbReference>
<dbReference type="GO" id="GO:0005886">
    <property type="term" value="C:plasma membrane"/>
    <property type="evidence" value="ECO:0007669"/>
    <property type="project" value="UniProtKB-SubCell"/>
</dbReference>
<evidence type="ECO:0000259" key="7">
    <source>
        <dbReference type="PROSITE" id="PS50156"/>
    </source>
</evidence>
<dbReference type="InterPro" id="IPR004869">
    <property type="entry name" value="MMPL_dom"/>
</dbReference>